<sequence>MLIREKTKKFRVFRRQLTKIEETKIGSGSIDVIHYKFRQGTESDETDSEVIAQMKEMIYRVAAFRPVSFADEAVVEKPRRRNVRISSDPQTENGGIKSQKTLLVSCKIVF</sequence>
<evidence type="ECO:0000313" key="1">
    <source>
        <dbReference type="EMBL" id="KAI3822087.1"/>
    </source>
</evidence>
<dbReference type="EMBL" id="CM042020">
    <property type="protein sequence ID" value="KAI3822087.1"/>
    <property type="molecule type" value="Genomic_DNA"/>
</dbReference>
<gene>
    <name evidence="1" type="ORF">L1987_09668</name>
</gene>
<dbReference type="Proteomes" id="UP001056120">
    <property type="component" value="Linkage Group LG03"/>
</dbReference>
<accession>A0ACB9JQ03</accession>
<keyword evidence="2" id="KW-1185">Reference proteome</keyword>
<protein>
    <submittedName>
        <fullName evidence="1">Uncharacterized protein</fullName>
    </submittedName>
</protein>
<name>A0ACB9JQ03_9ASTR</name>
<organism evidence="1 2">
    <name type="scientific">Smallanthus sonchifolius</name>
    <dbReference type="NCBI Taxonomy" id="185202"/>
    <lineage>
        <taxon>Eukaryota</taxon>
        <taxon>Viridiplantae</taxon>
        <taxon>Streptophyta</taxon>
        <taxon>Embryophyta</taxon>
        <taxon>Tracheophyta</taxon>
        <taxon>Spermatophyta</taxon>
        <taxon>Magnoliopsida</taxon>
        <taxon>eudicotyledons</taxon>
        <taxon>Gunneridae</taxon>
        <taxon>Pentapetalae</taxon>
        <taxon>asterids</taxon>
        <taxon>campanulids</taxon>
        <taxon>Asterales</taxon>
        <taxon>Asteraceae</taxon>
        <taxon>Asteroideae</taxon>
        <taxon>Heliantheae alliance</taxon>
        <taxon>Millerieae</taxon>
        <taxon>Smallanthus</taxon>
    </lineage>
</organism>
<reference evidence="1 2" key="2">
    <citation type="journal article" date="2022" name="Mol. Ecol. Resour.">
        <title>The genomes of chicory, endive, great burdock and yacon provide insights into Asteraceae paleo-polyploidization history and plant inulin production.</title>
        <authorList>
            <person name="Fan W."/>
            <person name="Wang S."/>
            <person name="Wang H."/>
            <person name="Wang A."/>
            <person name="Jiang F."/>
            <person name="Liu H."/>
            <person name="Zhao H."/>
            <person name="Xu D."/>
            <person name="Zhang Y."/>
        </authorList>
    </citation>
    <scope>NUCLEOTIDE SEQUENCE [LARGE SCALE GENOMIC DNA]</scope>
    <source>
        <strain evidence="2">cv. Yunnan</strain>
        <tissue evidence="1">Leaves</tissue>
    </source>
</reference>
<reference evidence="2" key="1">
    <citation type="journal article" date="2022" name="Mol. Ecol. Resour.">
        <title>The genomes of chicory, endive, great burdock and yacon provide insights into Asteraceae palaeo-polyploidization history and plant inulin production.</title>
        <authorList>
            <person name="Fan W."/>
            <person name="Wang S."/>
            <person name="Wang H."/>
            <person name="Wang A."/>
            <person name="Jiang F."/>
            <person name="Liu H."/>
            <person name="Zhao H."/>
            <person name="Xu D."/>
            <person name="Zhang Y."/>
        </authorList>
    </citation>
    <scope>NUCLEOTIDE SEQUENCE [LARGE SCALE GENOMIC DNA]</scope>
    <source>
        <strain evidence="2">cv. Yunnan</strain>
    </source>
</reference>
<proteinExistence type="predicted"/>
<evidence type="ECO:0000313" key="2">
    <source>
        <dbReference type="Proteomes" id="UP001056120"/>
    </source>
</evidence>
<comment type="caution">
    <text evidence="1">The sequence shown here is derived from an EMBL/GenBank/DDBJ whole genome shotgun (WGS) entry which is preliminary data.</text>
</comment>